<reference evidence="2 3" key="1">
    <citation type="journal article" date="2016" name="Mol. Biol. Evol.">
        <title>Comparative Genomics of Early-Diverging Mushroom-Forming Fungi Provides Insights into the Origins of Lignocellulose Decay Capabilities.</title>
        <authorList>
            <person name="Nagy L.G."/>
            <person name="Riley R."/>
            <person name="Tritt A."/>
            <person name="Adam C."/>
            <person name="Daum C."/>
            <person name="Floudas D."/>
            <person name="Sun H."/>
            <person name="Yadav J.S."/>
            <person name="Pangilinan J."/>
            <person name="Larsson K.H."/>
            <person name="Matsuura K."/>
            <person name="Barry K."/>
            <person name="Labutti K."/>
            <person name="Kuo R."/>
            <person name="Ohm R.A."/>
            <person name="Bhattacharya S.S."/>
            <person name="Shirouzu T."/>
            <person name="Yoshinaga Y."/>
            <person name="Martin F.M."/>
            <person name="Grigoriev I.V."/>
            <person name="Hibbett D.S."/>
        </authorList>
    </citation>
    <scope>NUCLEOTIDE SEQUENCE [LARGE SCALE GENOMIC DNA]</scope>
    <source>
        <strain evidence="2 3">HHB9708</strain>
    </source>
</reference>
<dbReference type="OrthoDB" id="2575973at2759"/>
<sequence>MRFSISTFIFFFLTFALVSLAAPSKRSADVDGILTTLKTQVDSVLPSIKSLIASEKVTEAALTPLVGELTTAVNAAKTSLSALSGPVTEDAEDVAEIIAGVISDIATALSGLPAVAGDINLGSILSSLDTALNQVLLGLDILLAGVLNLVSALLVDVAGILSGLGLTLGGILGGLGL</sequence>
<keyword evidence="3" id="KW-1185">Reference proteome</keyword>
<evidence type="ECO:0000256" key="1">
    <source>
        <dbReference type="SAM" id="SignalP"/>
    </source>
</evidence>
<feature type="chain" id="PRO_5007852388" description="Sc15 protein" evidence="1">
    <location>
        <begin position="22"/>
        <end position="177"/>
    </location>
</feature>
<evidence type="ECO:0008006" key="4">
    <source>
        <dbReference type="Google" id="ProtNLM"/>
    </source>
</evidence>
<organism evidence="2 3">
    <name type="scientific">Sistotremastrum niveocremeum HHB9708</name>
    <dbReference type="NCBI Taxonomy" id="1314777"/>
    <lineage>
        <taxon>Eukaryota</taxon>
        <taxon>Fungi</taxon>
        <taxon>Dikarya</taxon>
        <taxon>Basidiomycota</taxon>
        <taxon>Agaricomycotina</taxon>
        <taxon>Agaricomycetes</taxon>
        <taxon>Sistotremastrales</taxon>
        <taxon>Sistotremastraceae</taxon>
        <taxon>Sertulicium</taxon>
        <taxon>Sertulicium niveocremeum</taxon>
    </lineage>
</organism>
<evidence type="ECO:0000313" key="2">
    <source>
        <dbReference type="EMBL" id="KZS89075.1"/>
    </source>
</evidence>
<gene>
    <name evidence="2" type="ORF">SISNIDRAFT_235103</name>
</gene>
<dbReference type="AlphaFoldDB" id="A0A164PVK8"/>
<accession>A0A164PVK8</accession>
<dbReference type="Proteomes" id="UP000076722">
    <property type="component" value="Unassembled WGS sequence"/>
</dbReference>
<proteinExistence type="predicted"/>
<feature type="signal peptide" evidence="1">
    <location>
        <begin position="1"/>
        <end position="21"/>
    </location>
</feature>
<evidence type="ECO:0000313" key="3">
    <source>
        <dbReference type="Proteomes" id="UP000076722"/>
    </source>
</evidence>
<dbReference type="EMBL" id="KV419430">
    <property type="protein sequence ID" value="KZS89075.1"/>
    <property type="molecule type" value="Genomic_DNA"/>
</dbReference>
<keyword evidence="1" id="KW-0732">Signal</keyword>
<name>A0A164PVK8_9AGAM</name>
<protein>
    <recommendedName>
        <fullName evidence="4">Sc15 protein</fullName>
    </recommendedName>
</protein>